<name>A0A1X7VM84_AMPQE</name>
<feature type="region of interest" description="Disordered" evidence="1">
    <location>
        <begin position="47"/>
        <end position="72"/>
    </location>
</feature>
<dbReference type="GO" id="GO:0008270">
    <property type="term" value="F:zinc ion binding"/>
    <property type="evidence" value="ECO:0007669"/>
    <property type="project" value="UniProtKB-KW"/>
</dbReference>
<evidence type="ECO:0000256" key="2">
    <source>
        <dbReference type="SAM" id="SignalP"/>
    </source>
</evidence>
<dbReference type="PANTHER" id="PTHR24104">
    <property type="entry name" value="E3 UBIQUITIN-PROTEIN LIGASE NHLRC1-RELATED"/>
    <property type="match status" value="1"/>
</dbReference>
<sequence length="331" mass="37005">MMNFNQVIILVLFAAAAYAQWPDKDELMQKSQLNNGEYAAEPLFETDNADRNGNQAPSSAIESVDRNSFPQSKDKKMNLLDIDFDASEQGVSRVPGTFSRPFYIQIVDKEVFVTEYGTRNIIVLNLQGKVLRKFRIPSGNPTGLFVEGNKVLVTNHRREIYSFSTSGELLGVQYSKEPVGVAVDQNDIMYATEWRTGRIQVFNRDGTKSHSIFLGKAGYLRKIQFDKQGNLYVGDYYTNTIIVFNKCGNIIKKIKVPVKIHSLEGIHINGDNLYVTERRKGLGKVVVMSLSKGSVIKTLHGLVGASDVAVASDGRLWVVDFEGNAIKIYSF</sequence>
<accession>A0A1X7VM84</accession>
<dbReference type="Gene3D" id="2.120.10.30">
    <property type="entry name" value="TolB, C-terminal domain"/>
    <property type="match status" value="1"/>
</dbReference>
<evidence type="ECO:0000256" key="1">
    <source>
        <dbReference type="SAM" id="MobiDB-lite"/>
    </source>
</evidence>
<dbReference type="InterPro" id="IPR050952">
    <property type="entry name" value="TRIM-NHL_E3_ligases"/>
</dbReference>
<evidence type="ECO:0008006" key="4">
    <source>
        <dbReference type="Google" id="ProtNLM"/>
    </source>
</evidence>
<proteinExistence type="predicted"/>
<evidence type="ECO:0000313" key="3">
    <source>
        <dbReference type="EnsemblMetazoa" id="Aqu2.1.40945_001"/>
    </source>
</evidence>
<dbReference type="SUPFAM" id="SSF101898">
    <property type="entry name" value="NHL repeat"/>
    <property type="match status" value="1"/>
</dbReference>
<dbReference type="InterPro" id="IPR011042">
    <property type="entry name" value="6-blade_b-propeller_TolB-like"/>
</dbReference>
<dbReference type="AlphaFoldDB" id="A0A1X7VM84"/>
<dbReference type="GO" id="GO:0061630">
    <property type="term" value="F:ubiquitin protein ligase activity"/>
    <property type="evidence" value="ECO:0007669"/>
    <property type="project" value="TreeGrafter"/>
</dbReference>
<organism evidence="3">
    <name type="scientific">Amphimedon queenslandica</name>
    <name type="common">Sponge</name>
    <dbReference type="NCBI Taxonomy" id="400682"/>
    <lineage>
        <taxon>Eukaryota</taxon>
        <taxon>Metazoa</taxon>
        <taxon>Porifera</taxon>
        <taxon>Demospongiae</taxon>
        <taxon>Heteroscleromorpha</taxon>
        <taxon>Haplosclerida</taxon>
        <taxon>Niphatidae</taxon>
        <taxon>Amphimedon</taxon>
    </lineage>
</organism>
<protein>
    <recommendedName>
        <fullName evidence="4">SMP-30/Gluconolactonase/LRE-like region domain-containing protein</fullName>
    </recommendedName>
</protein>
<feature type="chain" id="PRO_5013321926" description="SMP-30/Gluconolactonase/LRE-like region domain-containing protein" evidence="2">
    <location>
        <begin position="20"/>
        <end position="331"/>
    </location>
</feature>
<feature type="compositionally biased region" description="Polar residues" evidence="1">
    <location>
        <begin position="51"/>
        <end position="71"/>
    </location>
</feature>
<dbReference type="EnsemblMetazoa" id="Aqu2.1.40945_001">
    <property type="protein sequence ID" value="Aqu2.1.40945_001"/>
    <property type="gene ID" value="Aqu2.1.40945"/>
</dbReference>
<keyword evidence="2" id="KW-0732">Signal</keyword>
<dbReference type="InParanoid" id="A0A1X7VM84"/>
<feature type="signal peptide" evidence="2">
    <location>
        <begin position="1"/>
        <end position="19"/>
    </location>
</feature>
<reference evidence="3" key="1">
    <citation type="submission" date="2017-05" db="UniProtKB">
        <authorList>
            <consortium name="EnsemblMetazoa"/>
        </authorList>
    </citation>
    <scope>IDENTIFICATION</scope>
</reference>
<dbReference type="GO" id="GO:0043161">
    <property type="term" value="P:proteasome-mediated ubiquitin-dependent protein catabolic process"/>
    <property type="evidence" value="ECO:0007669"/>
    <property type="project" value="TreeGrafter"/>
</dbReference>
<dbReference type="GO" id="GO:0000209">
    <property type="term" value="P:protein polyubiquitination"/>
    <property type="evidence" value="ECO:0007669"/>
    <property type="project" value="TreeGrafter"/>
</dbReference>
<dbReference type="PANTHER" id="PTHR24104:SF25">
    <property type="entry name" value="PROTEIN LIN-41"/>
    <property type="match status" value="1"/>
</dbReference>